<accession>C5KJJ0</accession>
<keyword evidence="2" id="KW-1185">Reference proteome</keyword>
<dbReference type="InParanoid" id="C5KJJ0"/>
<dbReference type="OrthoDB" id="10386618at2759"/>
<name>C5KJJ0_PERM5</name>
<gene>
    <name evidence="1" type="ORF">Pmar_PMAR001374</name>
</gene>
<organism evidence="2">
    <name type="scientific">Perkinsus marinus (strain ATCC 50983 / TXsc)</name>
    <dbReference type="NCBI Taxonomy" id="423536"/>
    <lineage>
        <taxon>Eukaryota</taxon>
        <taxon>Sar</taxon>
        <taxon>Alveolata</taxon>
        <taxon>Perkinsozoa</taxon>
        <taxon>Perkinsea</taxon>
        <taxon>Perkinsida</taxon>
        <taxon>Perkinsidae</taxon>
        <taxon>Perkinsus</taxon>
    </lineage>
</organism>
<evidence type="ECO:0000313" key="1">
    <source>
        <dbReference type="EMBL" id="EER15324.1"/>
    </source>
</evidence>
<dbReference type="Proteomes" id="UP000007800">
    <property type="component" value="Unassembled WGS sequence"/>
</dbReference>
<dbReference type="RefSeq" id="XP_002783528.1">
    <property type="nucleotide sequence ID" value="XM_002783482.1"/>
</dbReference>
<evidence type="ECO:0000313" key="2">
    <source>
        <dbReference type="Proteomes" id="UP000007800"/>
    </source>
</evidence>
<dbReference type="AlphaFoldDB" id="C5KJJ0"/>
<dbReference type="EMBL" id="GG673606">
    <property type="protein sequence ID" value="EER15324.1"/>
    <property type="molecule type" value="Genomic_DNA"/>
</dbReference>
<dbReference type="GeneID" id="9046053"/>
<protein>
    <submittedName>
        <fullName evidence="1">Uncharacterized protein</fullName>
    </submittedName>
</protein>
<sequence length="85" mass="10018">MNNNNCLLPYLFGRYFSEIDLSRLFEYSDPTDLTSKDTLRDTSDTDSRRWMLEKLEEDLGGIDSFMEQCCGMTIDFTDYGQLYKK</sequence>
<proteinExistence type="predicted"/>
<reference evidence="1 2" key="1">
    <citation type="submission" date="2008-07" db="EMBL/GenBank/DDBJ databases">
        <authorList>
            <person name="El-Sayed N."/>
            <person name="Caler E."/>
            <person name="Inman J."/>
            <person name="Amedeo P."/>
            <person name="Hass B."/>
            <person name="Wortman J."/>
        </authorList>
    </citation>
    <scope>NUCLEOTIDE SEQUENCE [LARGE SCALE GENOMIC DNA]</scope>
    <source>
        <strain evidence="2">ATCC 50983 / TXsc</strain>
    </source>
</reference>